<protein>
    <submittedName>
        <fullName evidence="9">ATP synthase</fullName>
    </submittedName>
</protein>
<organism evidence="9 10">
    <name type="scientific">Virgibacillus pantothenticus</name>
    <dbReference type="NCBI Taxonomy" id="1473"/>
    <lineage>
        <taxon>Bacteria</taxon>
        <taxon>Bacillati</taxon>
        <taxon>Bacillota</taxon>
        <taxon>Bacilli</taxon>
        <taxon>Bacillales</taxon>
        <taxon>Bacillaceae</taxon>
        <taxon>Virgibacillus</taxon>
    </lineage>
</organism>
<dbReference type="GO" id="GO:0030001">
    <property type="term" value="P:metal ion transport"/>
    <property type="evidence" value="ECO:0007669"/>
    <property type="project" value="UniProtKB-ARBA"/>
</dbReference>
<reference evidence="10" key="1">
    <citation type="submission" date="2015-07" db="EMBL/GenBank/DDBJ databases">
        <title>Fjat-10053 dsm26.</title>
        <authorList>
            <person name="Liu B."/>
            <person name="Wang J."/>
            <person name="Zhu Y."/>
            <person name="Liu G."/>
            <person name="Chen Q."/>
            <person name="Chen Z."/>
            <person name="Lan J."/>
            <person name="Che J."/>
            <person name="Ge C."/>
            <person name="Shi H."/>
            <person name="Pan Z."/>
            <person name="Liu X."/>
        </authorList>
    </citation>
    <scope>NUCLEOTIDE SEQUENCE [LARGE SCALE GENOMIC DNA]</scope>
    <source>
        <strain evidence="10">DSM 26</strain>
    </source>
</reference>
<keyword evidence="3" id="KW-1003">Cell membrane</keyword>
<dbReference type="PANTHER" id="PTHR32024:SF4">
    <property type="entry name" value="KTR SYSTEM POTASSIUM UPTAKE PROTEIN D"/>
    <property type="match status" value="1"/>
</dbReference>
<dbReference type="InterPro" id="IPR003445">
    <property type="entry name" value="Cat_transpt"/>
</dbReference>
<sequence>MHHQKPIVRWAKRLSPVQILLLFYFFAVLFSTGILSLPIAYQDGVDLPFIDVLFTAVSALSVTGLSSISLADTLSTTGIILLASILQLGAVGVMAISTFIWLLLGKKIGLKERRLIMADQNQSTFGGMVRLIKQIVYVLLTIELIGFLVLGTYFLQYFDSAKEAYLHGMFGTISAISNGGFDITGNSLIPFKDDYFVQFINMLLIIFGAIGFPVLIEVKEYLFADSHKRKFIRFSLFTKVTTSTFLALIIIGTIGMFLLDIVHFFADKSWHEILFYSLFQSVTTRSGGMSTMDVSLLSEPNHLFMSLLMFIGASPSSAGGGIRTTTFILVVIFIATYARGGRSIRLFNREVYDEDLLKAVTVTLMALILVFTSIILMSIVEPFSLTEILFEVTSAFGTVGLSLGITDQLTSFSKLILMFLMFIGRVGIITFLFIFRSNKQTGNYHYPKEKLIIG</sequence>
<keyword evidence="6" id="KW-0406">Ion transport</keyword>
<proteinExistence type="predicted"/>
<feature type="transmembrane region" description="Helical" evidence="8">
    <location>
        <begin position="195"/>
        <end position="216"/>
    </location>
</feature>
<dbReference type="RefSeq" id="WP_050352578.1">
    <property type="nucleotide sequence ID" value="NZ_BOSN01000001.1"/>
</dbReference>
<dbReference type="AlphaFoldDB" id="A0A0L0QN86"/>
<evidence type="ECO:0000256" key="4">
    <source>
        <dbReference type="ARBA" id="ARBA00022692"/>
    </source>
</evidence>
<evidence type="ECO:0000256" key="1">
    <source>
        <dbReference type="ARBA" id="ARBA00004651"/>
    </source>
</evidence>
<keyword evidence="5 8" id="KW-1133">Transmembrane helix</keyword>
<dbReference type="PATRIC" id="fig|1473.5.peg.2011"/>
<dbReference type="GeneID" id="66870869"/>
<keyword evidence="10" id="KW-1185">Reference proteome</keyword>
<dbReference type="GO" id="GO:0005886">
    <property type="term" value="C:plasma membrane"/>
    <property type="evidence" value="ECO:0007669"/>
    <property type="project" value="UniProtKB-SubCell"/>
</dbReference>
<dbReference type="Pfam" id="PF02386">
    <property type="entry name" value="TrkH"/>
    <property type="match status" value="1"/>
</dbReference>
<evidence type="ECO:0000313" key="9">
    <source>
        <dbReference type="EMBL" id="KNE20011.1"/>
    </source>
</evidence>
<feature type="transmembrane region" description="Helical" evidence="8">
    <location>
        <begin position="79"/>
        <end position="104"/>
    </location>
</feature>
<dbReference type="OrthoDB" id="9810952at2"/>
<feature type="transmembrane region" description="Helical" evidence="8">
    <location>
        <begin position="21"/>
        <end position="41"/>
    </location>
</feature>
<comment type="caution">
    <text evidence="9">The sequence shown here is derived from an EMBL/GenBank/DDBJ whole genome shotgun (WGS) entry which is preliminary data.</text>
</comment>
<evidence type="ECO:0000256" key="7">
    <source>
        <dbReference type="ARBA" id="ARBA00023136"/>
    </source>
</evidence>
<feature type="transmembrane region" description="Helical" evidence="8">
    <location>
        <begin position="356"/>
        <end position="380"/>
    </location>
</feature>
<comment type="subcellular location">
    <subcellularLocation>
        <location evidence="1">Cell membrane</location>
        <topology evidence="1">Multi-pass membrane protein</topology>
    </subcellularLocation>
</comment>
<dbReference type="PANTHER" id="PTHR32024">
    <property type="entry name" value="TRK SYSTEM POTASSIUM UPTAKE PROTEIN TRKG-RELATED"/>
    <property type="match status" value="1"/>
</dbReference>
<dbReference type="EMBL" id="LGTO01000007">
    <property type="protein sequence ID" value="KNE20011.1"/>
    <property type="molecule type" value="Genomic_DNA"/>
</dbReference>
<evidence type="ECO:0000256" key="5">
    <source>
        <dbReference type="ARBA" id="ARBA00022989"/>
    </source>
</evidence>
<gene>
    <name evidence="9" type="ORF">AFK71_16570</name>
</gene>
<keyword evidence="2" id="KW-0813">Transport</keyword>
<feature type="transmembrane region" description="Helical" evidence="8">
    <location>
        <begin position="135"/>
        <end position="155"/>
    </location>
</feature>
<evidence type="ECO:0000256" key="6">
    <source>
        <dbReference type="ARBA" id="ARBA00023065"/>
    </source>
</evidence>
<keyword evidence="4 8" id="KW-0812">Transmembrane</keyword>
<evidence type="ECO:0000256" key="8">
    <source>
        <dbReference type="SAM" id="Phobius"/>
    </source>
</evidence>
<dbReference type="Proteomes" id="UP000036780">
    <property type="component" value="Unassembled WGS sequence"/>
</dbReference>
<evidence type="ECO:0000313" key="10">
    <source>
        <dbReference type="Proteomes" id="UP000036780"/>
    </source>
</evidence>
<accession>A0A0L0QN86</accession>
<feature type="transmembrane region" description="Helical" evidence="8">
    <location>
        <begin position="415"/>
        <end position="435"/>
    </location>
</feature>
<evidence type="ECO:0000256" key="3">
    <source>
        <dbReference type="ARBA" id="ARBA00022475"/>
    </source>
</evidence>
<evidence type="ECO:0000256" key="2">
    <source>
        <dbReference type="ARBA" id="ARBA00022448"/>
    </source>
</evidence>
<feature type="transmembrane region" description="Helical" evidence="8">
    <location>
        <begin position="236"/>
        <end position="259"/>
    </location>
</feature>
<feature type="transmembrane region" description="Helical" evidence="8">
    <location>
        <begin position="302"/>
        <end position="335"/>
    </location>
</feature>
<name>A0A0L0QN86_VIRPA</name>
<dbReference type="GO" id="GO:0008324">
    <property type="term" value="F:monoatomic cation transmembrane transporter activity"/>
    <property type="evidence" value="ECO:0007669"/>
    <property type="project" value="InterPro"/>
</dbReference>
<keyword evidence="7 8" id="KW-0472">Membrane</keyword>